<accession>A0A0E9WB20</accession>
<proteinExistence type="predicted"/>
<reference evidence="1" key="1">
    <citation type="submission" date="2014-11" db="EMBL/GenBank/DDBJ databases">
        <authorList>
            <person name="Amaro Gonzalez C."/>
        </authorList>
    </citation>
    <scope>NUCLEOTIDE SEQUENCE</scope>
</reference>
<reference evidence="1" key="2">
    <citation type="journal article" date="2015" name="Fish Shellfish Immunol.">
        <title>Early steps in the European eel (Anguilla anguilla)-Vibrio vulnificus interaction in the gills: Role of the RtxA13 toxin.</title>
        <authorList>
            <person name="Callol A."/>
            <person name="Pajuelo D."/>
            <person name="Ebbesson L."/>
            <person name="Teles M."/>
            <person name="MacKenzie S."/>
            <person name="Amaro C."/>
        </authorList>
    </citation>
    <scope>NUCLEOTIDE SEQUENCE</scope>
</reference>
<dbReference type="EMBL" id="GBXM01021879">
    <property type="protein sequence ID" value="JAH86698.1"/>
    <property type="molecule type" value="Transcribed_RNA"/>
</dbReference>
<dbReference type="AlphaFoldDB" id="A0A0E9WB20"/>
<sequence length="66" mass="7549">MSFVFDSFSENCFFFFSLCDVGSFFKSACEHTKECTPQCCPLKETSLLDHILYGQPLFSILLLYAT</sequence>
<name>A0A0E9WB20_ANGAN</name>
<evidence type="ECO:0000313" key="1">
    <source>
        <dbReference type="EMBL" id="JAH86698.1"/>
    </source>
</evidence>
<organism evidence="1">
    <name type="scientific">Anguilla anguilla</name>
    <name type="common">European freshwater eel</name>
    <name type="synonym">Muraena anguilla</name>
    <dbReference type="NCBI Taxonomy" id="7936"/>
    <lineage>
        <taxon>Eukaryota</taxon>
        <taxon>Metazoa</taxon>
        <taxon>Chordata</taxon>
        <taxon>Craniata</taxon>
        <taxon>Vertebrata</taxon>
        <taxon>Euteleostomi</taxon>
        <taxon>Actinopterygii</taxon>
        <taxon>Neopterygii</taxon>
        <taxon>Teleostei</taxon>
        <taxon>Anguilliformes</taxon>
        <taxon>Anguillidae</taxon>
        <taxon>Anguilla</taxon>
    </lineage>
</organism>
<protein>
    <submittedName>
        <fullName evidence="1">Uncharacterized protein</fullName>
    </submittedName>
</protein>